<dbReference type="InterPro" id="IPR006674">
    <property type="entry name" value="HD_domain"/>
</dbReference>
<proteinExistence type="inferred from homology"/>
<dbReference type="Gene3D" id="1.10.3210.10">
    <property type="entry name" value="Hypothetical protein af1432"/>
    <property type="match status" value="1"/>
</dbReference>
<dbReference type="NCBIfam" id="TIGR01353">
    <property type="entry name" value="dGTP_triPase"/>
    <property type="match status" value="1"/>
</dbReference>
<evidence type="ECO:0000259" key="2">
    <source>
        <dbReference type="PROSITE" id="PS51831"/>
    </source>
</evidence>
<dbReference type="InterPro" id="IPR006261">
    <property type="entry name" value="dGTPase"/>
</dbReference>
<name>A0A644Y246_9ZZZZ</name>
<dbReference type="EMBL" id="VSSQ01003732">
    <property type="protein sequence ID" value="MPM22088.1"/>
    <property type="molecule type" value="Genomic_DNA"/>
</dbReference>
<feature type="domain" description="HD" evidence="2">
    <location>
        <begin position="78"/>
        <end position="189"/>
    </location>
</feature>
<reference evidence="3" key="1">
    <citation type="submission" date="2019-08" db="EMBL/GenBank/DDBJ databases">
        <authorList>
            <person name="Kucharzyk K."/>
            <person name="Murdoch R.W."/>
            <person name="Higgins S."/>
            <person name="Loffler F."/>
        </authorList>
    </citation>
    <scope>NUCLEOTIDE SEQUENCE</scope>
</reference>
<keyword evidence="1 3" id="KW-0378">Hydrolase</keyword>
<dbReference type="PANTHER" id="PTHR35795:SF1">
    <property type="entry name" value="BIS(5'-NUCLEOSYL)-TETRAPHOSPHATASE, SYMMETRICAL"/>
    <property type="match status" value="1"/>
</dbReference>
<evidence type="ECO:0000256" key="1">
    <source>
        <dbReference type="ARBA" id="ARBA00022801"/>
    </source>
</evidence>
<dbReference type="PROSITE" id="PS51831">
    <property type="entry name" value="HD"/>
    <property type="match status" value="1"/>
</dbReference>
<dbReference type="InterPro" id="IPR051094">
    <property type="entry name" value="Diverse_Catalytic_Enzymes"/>
</dbReference>
<dbReference type="NCBIfam" id="NF002327">
    <property type="entry name" value="PRK01286.1-2"/>
    <property type="match status" value="1"/>
</dbReference>
<dbReference type="HAMAP" id="MF_01212">
    <property type="entry name" value="dGTPase_type2"/>
    <property type="match status" value="1"/>
</dbReference>
<gene>
    <name evidence="3" type="ORF">SDC9_68538</name>
</gene>
<evidence type="ECO:0000313" key="3">
    <source>
        <dbReference type="EMBL" id="MPM22088.1"/>
    </source>
</evidence>
<dbReference type="InterPro" id="IPR023023">
    <property type="entry name" value="dNTPase_2"/>
</dbReference>
<dbReference type="GO" id="GO:0016793">
    <property type="term" value="F:triphosphoric monoester hydrolase activity"/>
    <property type="evidence" value="ECO:0007669"/>
    <property type="project" value="InterPro"/>
</dbReference>
<protein>
    <submittedName>
        <fullName evidence="3">Deoxyguanosinetriphosphate triphosphohydrolase-like protein</fullName>
    </submittedName>
</protein>
<organism evidence="3">
    <name type="scientific">bioreactor metagenome</name>
    <dbReference type="NCBI Taxonomy" id="1076179"/>
    <lineage>
        <taxon>unclassified sequences</taxon>
        <taxon>metagenomes</taxon>
        <taxon>ecological metagenomes</taxon>
    </lineage>
</organism>
<dbReference type="InterPro" id="IPR003607">
    <property type="entry name" value="HD/PDEase_dom"/>
</dbReference>
<comment type="caution">
    <text evidence="3">The sequence shown here is derived from an EMBL/GenBank/DDBJ whole genome shotgun (WGS) entry which is preliminary data.</text>
</comment>
<dbReference type="AlphaFoldDB" id="A0A644Y246"/>
<dbReference type="Pfam" id="PF01966">
    <property type="entry name" value="HD"/>
    <property type="match status" value="1"/>
</dbReference>
<accession>A0A644Y246</accession>
<dbReference type="CDD" id="cd00077">
    <property type="entry name" value="HDc"/>
    <property type="match status" value="1"/>
</dbReference>
<dbReference type="InterPro" id="IPR026875">
    <property type="entry name" value="PHydrolase_assoc_dom"/>
</dbReference>
<dbReference type="Pfam" id="PF13286">
    <property type="entry name" value="HD_assoc"/>
    <property type="match status" value="1"/>
</dbReference>
<dbReference type="SMART" id="SM00471">
    <property type="entry name" value="HDc"/>
    <property type="match status" value="1"/>
</dbReference>
<dbReference type="SUPFAM" id="SSF109604">
    <property type="entry name" value="HD-domain/PDEase-like"/>
    <property type="match status" value="1"/>
</dbReference>
<sequence length="339" mass="38723">MEDENPRQYYERVQAETLSPYATLAQNSRGRELPVEPCQIRTAFIRDRDRILHSKSFRRLKHKTQVFLSPQGDHYRTRLTHTLEVSQIARTIARALRLNEDLTEAIAMGHDLGHTPFGHSGEDVLNDLLPGGFEHNEQSLRVVEKLENEGEGLNLTFEVRDGILHHKKNGTPATLEGKVVSLADRIAYINHDIDDAIRAGILHEDDLPRDAVLVLGNSHGKRINSMILDVVAQSFGKPTVQMSASVFEQFDALRDFMFERVYKNSKAKSEEEKAKRVVYELFAYYRAHTNLLTGEYAKYIEQDGVDRAVADYIAGMTDNYAISEYMRIFVPKSWMDLTI</sequence>
<dbReference type="PANTHER" id="PTHR35795">
    <property type="entry name" value="SLR1885 PROTEIN"/>
    <property type="match status" value="1"/>
</dbReference>